<feature type="region of interest" description="Disordered" evidence="10">
    <location>
        <begin position="79"/>
        <end position="121"/>
    </location>
</feature>
<evidence type="ECO:0000256" key="3">
    <source>
        <dbReference type="ARBA" id="ARBA00023125"/>
    </source>
</evidence>
<keyword evidence="6 7" id="KW-0539">Nucleus</keyword>
<dbReference type="GO" id="GO:0003677">
    <property type="term" value="F:DNA binding"/>
    <property type="evidence" value="ECO:0007669"/>
    <property type="project" value="UniProtKB-UniRule"/>
</dbReference>
<keyword evidence="8" id="KW-0863">Zinc-finger</keyword>
<accession>A0AAD7W2Q3</accession>
<name>A0AAD7W2Q3_9TELE</name>
<keyword evidence="4 7" id="KW-0010">Activator</keyword>
<organism evidence="13 14">
    <name type="scientific">Aldrovandia affinis</name>
    <dbReference type="NCBI Taxonomy" id="143900"/>
    <lineage>
        <taxon>Eukaryota</taxon>
        <taxon>Metazoa</taxon>
        <taxon>Chordata</taxon>
        <taxon>Craniata</taxon>
        <taxon>Vertebrata</taxon>
        <taxon>Euteleostomi</taxon>
        <taxon>Actinopterygii</taxon>
        <taxon>Neopterygii</taxon>
        <taxon>Teleostei</taxon>
        <taxon>Notacanthiformes</taxon>
        <taxon>Halosauridae</taxon>
        <taxon>Aldrovandia</taxon>
    </lineage>
</organism>
<keyword evidence="9" id="KW-0175">Coiled coil</keyword>
<evidence type="ECO:0000256" key="5">
    <source>
        <dbReference type="ARBA" id="ARBA00023163"/>
    </source>
</evidence>
<dbReference type="GO" id="GO:0005634">
    <property type="term" value="C:nucleus"/>
    <property type="evidence" value="ECO:0007669"/>
    <property type="project" value="UniProtKB-SubCell"/>
</dbReference>
<keyword evidence="5 7" id="KW-0804">Transcription</keyword>
<proteinExistence type="inferred from homology"/>
<reference evidence="13" key="1">
    <citation type="journal article" date="2023" name="Science">
        <title>Genome structures resolve the early diversification of teleost fishes.</title>
        <authorList>
            <person name="Parey E."/>
            <person name="Louis A."/>
            <person name="Montfort J."/>
            <person name="Bouchez O."/>
            <person name="Roques C."/>
            <person name="Iampietro C."/>
            <person name="Lluch J."/>
            <person name="Castinel A."/>
            <person name="Donnadieu C."/>
            <person name="Desvignes T."/>
            <person name="Floi Bucao C."/>
            <person name="Jouanno E."/>
            <person name="Wen M."/>
            <person name="Mejri S."/>
            <person name="Dirks R."/>
            <person name="Jansen H."/>
            <person name="Henkel C."/>
            <person name="Chen W.J."/>
            <person name="Zahm M."/>
            <person name="Cabau C."/>
            <person name="Klopp C."/>
            <person name="Thompson A.W."/>
            <person name="Robinson-Rechavi M."/>
            <person name="Braasch I."/>
            <person name="Lecointre G."/>
            <person name="Bobe J."/>
            <person name="Postlethwait J.H."/>
            <person name="Berthelot C."/>
            <person name="Roest Crollius H."/>
            <person name="Guiguen Y."/>
        </authorList>
    </citation>
    <scope>NUCLEOTIDE SEQUENCE</scope>
    <source>
        <strain evidence="13">NC1722</strain>
    </source>
</reference>
<dbReference type="PIRSF" id="PIRSF003153">
    <property type="entry name" value="ATF2_CRE-BP1"/>
    <property type="match status" value="1"/>
</dbReference>
<feature type="domain" description="C2H2-type" evidence="11">
    <location>
        <begin position="9"/>
        <end position="33"/>
    </location>
</feature>
<dbReference type="SUPFAM" id="SSF57959">
    <property type="entry name" value="Leucine zipper domain"/>
    <property type="match status" value="1"/>
</dbReference>
<feature type="coiled-coil region" evidence="9">
    <location>
        <begin position="285"/>
        <end position="319"/>
    </location>
</feature>
<dbReference type="InterPro" id="IPR046347">
    <property type="entry name" value="bZIP_sf"/>
</dbReference>
<keyword evidence="2 7" id="KW-0805">Transcription regulation</keyword>
<feature type="region of interest" description="Disordered" evidence="10">
    <location>
        <begin position="332"/>
        <end position="354"/>
    </location>
</feature>
<keyword evidence="14" id="KW-1185">Reference proteome</keyword>
<evidence type="ECO:0000259" key="11">
    <source>
        <dbReference type="PROSITE" id="PS50157"/>
    </source>
</evidence>
<feature type="compositionally biased region" description="Basic and acidic residues" evidence="10">
    <location>
        <begin position="79"/>
        <end position="94"/>
    </location>
</feature>
<dbReference type="GO" id="GO:0003700">
    <property type="term" value="F:DNA-binding transcription factor activity"/>
    <property type="evidence" value="ECO:0007669"/>
    <property type="project" value="UniProtKB-UniRule"/>
</dbReference>
<evidence type="ECO:0000256" key="7">
    <source>
        <dbReference type="PIRNR" id="PIRNR003153"/>
    </source>
</evidence>
<dbReference type="EMBL" id="JAINUG010000361">
    <property type="protein sequence ID" value="KAJ8377213.1"/>
    <property type="molecule type" value="Genomic_DNA"/>
</dbReference>
<dbReference type="PANTHER" id="PTHR19304">
    <property type="entry name" value="CYCLIC-AMP RESPONSE ELEMENT BINDING PROTEIN"/>
    <property type="match status" value="1"/>
</dbReference>
<evidence type="ECO:0000256" key="4">
    <source>
        <dbReference type="ARBA" id="ARBA00023159"/>
    </source>
</evidence>
<protein>
    <recommendedName>
        <fullName evidence="15">Cyclic AMP-dependent transcription factor ATF-7</fullName>
    </recommendedName>
</protein>
<evidence type="ECO:0000256" key="8">
    <source>
        <dbReference type="PROSITE-ProRule" id="PRU00042"/>
    </source>
</evidence>
<comment type="similarity">
    <text evidence="7">Belongs to the bZIP family.</text>
</comment>
<feature type="region of interest" description="Disordered" evidence="10">
    <location>
        <begin position="192"/>
        <end position="213"/>
    </location>
</feature>
<feature type="compositionally biased region" description="Low complexity" evidence="10">
    <location>
        <begin position="95"/>
        <end position="112"/>
    </location>
</feature>
<dbReference type="CDD" id="cd14687">
    <property type="entry name" value="bZIP_ATF2"/>
    <property type="match status" value="1"/>
</dbReference>
<evidence type="ECO:0000259" key="12">
    <source>
        <dbReference type="PROSITE" id="PS50217"/>
    </source>
</evidence>
<keyword evidence="8" id="KW-0862">Zinc</keyword>
<dbReference type="GO" id="GO:0008270">
    <property type="term" value="F:zinc ion binding"/>
    <property type="evidence" value="ECO:0007669"/>
    <property type="project" value="UniProtKB-KW"/>
</dbReference>
<evidence type="ECO:0000256" key="1">
    <source>
        <dbReference type="ARBA" id="ARBA00004123"/>
    </source>
</evidence>
<evidence type="ECO:0000256" key="6">
    <source>
        <dbReference type="ARBA" id="ARBA00023242"/>
    </source>
</evidence>
<keyword evidence="3 7" id="KW-0238">DNA-binding</keyword>
<dbReference type="InterPro" id="IPR016378">
    <property type="entry name" value="TF_CRE-BP1-typ"/>
</dbReference>
<dbReference type="InterPro" id="IPR051027">
    <property type="entry name" value="bZIP_transcription_factors"/>
</dbReference>
<evidence type="ECO:0000313" key="14">
    <source>
        <dbReference type="Proteomes" id="UP001221898"/>
    </source>
</evidence>
<evidence type="ECO:0000313" key="13">
    <source>
        <dbReference type="EMBL" id="KAJ8377213.1"/>
    </source>
</evidence>
<dbReference type="SMART" id="SM00338">
    <property type="entry name" value="BRLZ"/>
    <property type="match status" value="1"/>
</dbReference>
<dbReference type="InterPro" id="IPR013087">
    <property type="entry name" value="Znf_C2H2_type"/>
</dbReference>
<evidence type="ECO:0000256" key="2">
    <source>
        <dbReference type="ARBA" id="ARBA00023015"/>
    </source>
</evidence>
<dbReference type="Proteomes" id="UP001221898">
    <property type="component" value="Unassembled WGS sequence"/>
</dbReference>
<keyword evidence="8" id="KW-0479">Metal-binding</keyword>
<evidence type="ECO:0000256" key="9">
    <source>
        <dbReference type="SAM" id="Coils"/>
    </source>
</evidence>
<dbReference type="PROSITE" id="PS50217">
    <property type="entry name" value="BZIP"/>
    <property type="match status" value="1"/>
</dbReference>
<evidence type="ECO:0008006" key="15">
    <source>
        <dbReference type="Google" id="ProtNLM"/>
    </source>
</evidence>
<dbReference type="PROSITE" id="PS00028">
    <property type="entry name" value="ZINC_FINGER_C2H2_1"/>
    <property type="match status" value="1"/>
</dbReference>
<dbReference type="Pfam" id="PF00170">
    <property type="entry name" value="bZIP_1"/>
    <property type="match status" value="1"/>
</dbReference>
<feature type="domain" description="BZIP" evidence="12">
    <location>
        <begin position="260"/>
        <end position="323"/>
    </location>
</feature>
<feature type="compositionally biased region" description="Low complexity" evidence="10">
    <location>
        <begin position="339"/>
        <end position="353"/>
    </location>
</feature>
<dbReference type="PROSITE" id="PS50157">
    <property type="entry name" value="ZINC_FINGER_C2H2_2"/>
    <property type="match status" value="1"/>
</dbReference>
<dbReference type="PROSITE" id="PS00036">
    <property type="entry name" value="BZIP_BASIC"/>
    <property type="match status" value="1"/>
</dbReference>
<feature type="compositionally biased region" description="Low complexity" evidence="10">
    <location>
        <begin position="192"/>
        <end position="204"/>
    </location>
</feature>
<dbReference type="Gene3D" id="1.20.5.170">
    <property type="match status" value="1"/>
</dbReference>
<gene>
    <name evidence="13" type="ORF">AAFF_G00265080</name>
</gene>
<dbReference type="InterPro" id="IPR004827">
    <property type="entry name" value="bZIP"/>
</dbReference>
<dbReference type="AlphaFoldDB" id="A0AAD7W2Q3"/>
<comment type="caution">
    <text evidence="13">The sequence shown here is derived from an EMBL/GenBank/DDBJ whole genome shotgun (WGS) entry which is preliminary data.</text>
</comment>
<dbReference type="Gene3D" id="3.30.160.60">
    <property type="entry name" value="Classic Zinc Finger"/>
    <property type="match status" value="1"/>
</dbReference>
<comment type="subcellular location">
    <subcellularLocation>
        <location evidence="1 7">Nucleus</location>
    </subcellularLocation>
</comment>
<sequence length="385" mass="41828">MSVEMDRPYACGTPGCSQRFPSEDHLMIHRHKHEMSLKFPSIKSDNVLSDQTPTPTRFLRSCEEVGLFGELHFCTQTEDDSKQESLSQNHDRMTNHSSSPANHSSSPAQQQAPPSPQASPVITQAHSTNQQLGPIPGSLSCLLHLRARQRQPLPASDPTLPDPALPDSSLPGSSAVHLAQVERQRMASMGSSMIGSSYSSSGSSPQFPSLHSEAKQRLKVALGHHPGSITNGNINGMDPPTLAGVSVWGGPAQAWGDDPDERRQKFLERNRAAATRCRQKRKVWVSSLEKKAEELSHTNLQLQNEVTQLKTEVTQLKQLLLTHRDCPVTARQKHRGYLSPESSPAGSPAPSCSQVIQHNSISTSTAAGGDAVHGQLHTHALNPLL</sequence>
<feature type="region of interest" description="Disordered" evidence="10">
    <location>
        <begin position="152"/>
        <end position="172"/>
    </location>
</feature>
<dbReference type="FunFam" id="1.20.5.170:FF:000010">
    <property type="entry name" value="Cyclic AMP-dependent transcription factor ATF-2"/>
    <property type="match status" value="1"/>
</dbReference>
<evidence type="ECO:0000256" key="10">
    <source>
        <dbReference type="SAM" id="MobiDB-lite"/>
    </source>
</evidence>